<feature type="chain" id="PRO_5019033195" description="DUF4440 domain-containing protein" evidence="1">
    <location>
        <begin position="25"/>
        <end position="167"/>
    </location>
</feature>
<gene>
    <name evidence="2" type="ORF">MBESOW_P2292</name>
</gene>
<sequence>MALNFKAGLTLLSALCLAPVGAMAHDMGTTNSEAEITEGLRAFFASQDKANRDGLSTTELVKRFYAEDVIITGEGDAVPRRGIKDAVTALDDWFAYLGPNGNKGCEFSVQDSLVASGDLASVFAVLKCKPTPKTKKEETIRQLFVLKRSPLGWRVVREMWQAGDFGK</sequence>
<dbReference type="EMBL" id="BBQY01000012">
    <property type="protein sequence ID" value="GBH31032.1"/>
    <property type="molecule type" value="Genomic_DNA"/>
</dbReference>
<proteinExistence type="predicted"/>
<dbReference type="RefSeq" id="WP_026002165.1">
    <property type="nucleotide sequence ID" value="NZ_BBQY01000012.1"/>
</dbReference>
<keyword evidence="1" id="KW-0732">Signal</keyword>
<evidence type="ECO:0000313" key="3">
    <source>
        <dbReference type="Proteomes" id="UP000290975"/>
    </source>
</evidence>
<feature type="signal peptide" evidence="1">
    <location>
        <begin position="1"/>
        <end position="24"/>
    </location>
</feature>
<dbReference type="InterPro" id="IPR032710">
    <property type="entry name" value="NTF2-like_dom_sf"/>
</dbReference>
<accession>A0A401J2Z9</accession>
<dbReference type="Gene3D" id="3.10.450.50">
    <property type="match status" value="1"/>
</dbReference>
<dbReference type="AlphaFoldDB" id="A0A401J2Z9"/>
<reference evidence="2 3" key="1">
    <citation type="submission" date="2014-12" db="EMBL/GenBank/DDBJ databases">
        <title>Whole genome sequencing of Sphingobium xenophagum OW59.</title>
        <authorList>
            <person name="Ohta Y."/>
            <person name="Nishi S."/>
            <person name="Hatada Y."/>
        </authorList>
    </citation>
    <scope>NUCLEOTIDE SEQUENCE [LARGE SCALE GENOMIC DNA]</scope>
    <source>
        <strain evidence="2 3">OW59</strain>
    </source>
</reference>
<comment type="caution">
    <text evidence="2">The sequence shown here is derived from an EMBL/GenBank/DDBJ whole genome shotgun (WGS) entry which is preliminary data.</text>
</comment>
<evidence type="ECO:0000313" key="2">
    <source>
        <dbReference type="EMBL" id="GBH31032.1"/>
    </source>
</evidence>
<dbReference type="SUPFAM" id="SSF54427">
    <property type="entry name" value="NTF2-like"/>
    <property type="match status" value="1"/>
</dbReference>
<keyword evidence="3" id="KW-1185">Reference proteome</keyword>
<dbReference type="STRING" id="1192759.GCA_000277525_00949"/>
<name>A0A401J2Z9_SPHXE</name>
<dbReference type="Proteomes" id="UP000290975">
    <property type="component" value="Unassembled WGS sequence"/>
</dbReference>
<organism evidence="2 3">
    <name type="scientific">Sphingobium xenophagum</name>
    <dbReference type="NCBI Taxonomy" id="121428"/>
    <lineage>
        <taxon>Bacteria</taxon>
        <taxon>Pseudomonadati</taxon>
        <taxon>Pseudomonadota</taxon>
        <taxon>Alphaproteobacteria</taxon>
        <taxon>Sphingomonadales</taxon>
        <taxon>Sphingomonadaceae</taxon>
        <taxon>Sphingobium</taxon>
    </lineage>
</organism>
<evidence type="ECO:0000256" key="1">
    <source>
        <dbReference type="SAM" id="SignalP"/>
    </source>
</evidence>
<protein>
    <recommendedName>
        <fullName evidence="4">DUF4440 domain-containing protein</fullName>
    </recommendedName>
</protein>
<evidence type="ECO:0008006" key="4">
    <source>
        <dbReference type="Google" id="ProtNLM"/>
    </source>
</evidence>